<evidence type="ECO:0000313" key="2">
    <source>
        <dbReference type="EMBL" id="MFC2927391.1"/>
    </source>
</evidence>
<keyword evidence="1" id="KW-0812">Transmembrane</keyword>
<protein>
    <submittedName>
        <fullName evidence="2">HupE/UreJ family protein</fullName>
    </submittedName>
</protein>
<name>A0ABV7A0S5_9PROT</name>
<dbReference type="EMBL" id="JBHRSV010000031">
    <property type="protein sequence ID" value="MFC2927391.1"/>
    <property type="molecule type" value="Genomic_DNA"/>
</dbReference>
<feature type="transmembrane region" description="Helical" evidence="1">
    <location>
        <begin position="276"/>
        <end position="293"/>
    </location>
</feature>
<feature type="transmembrane region" description="Helical" evidence="1">
    <location>
        <begin position="225"/>
        <end position="244"/>
    </location>
</feature>
<keyword evidence="1" id="KW-0472">Membrane</keyword>
<dbReference type="RefSeq" id="WP_343165235.1">
    <property type="nucleotide sequence ID" value="NZ_JBHRSV010000031.1"/>
</dbReference>
<feature type="transmembrane region" description="Helical" evidence="1">
    <location>
        <begin position="345"/>
        <end position="365"/>
    </location>
</feature>
<accession>A0ABV7A0S5</accession>
<dbReference type="Pfam" id="PF13795">
    <property type="entry name" value="HupE_UreJ_2"/>
    <property type="match status" value="2"/>
</dbReference>
<keyword evidence="1" id="KW-1133">Transmembrane helix</keyword>
<gene>
    <name evidence="2" type="ORF">ACFOOR_14885</name>
</gene>
<feature type="transmembrane region" description="Helical" evidence="1">
    <location>
        <begin position="165"/>
        <end position="189"/>
    </location>
</feature>
<evidence type="ECO:0000256" key="1">
    <source>
        <dbReference type="SAM" id="Phobius"/>
    </source>
</evidence>
<comment type="caution">
    <text evidence="2">The sequence shown here is derived from an EMBL/GenBank/DDBJ whole genome shotgun (WGS) entry which is preliminary data.</text>
</comment>
<dbReference type="InterPro" id="IPR032809">
    <property type="entry name" value="Put_HupE_UreJ"/>
</dbReference>
<dbReference type="Proteomes" id="UP001595379">
    <property type="component" value="Unassembled WGS sequence"/>
</dbReference>
<sequence length="395" mass="41771">MRFWVGLLAVLIIAGVADAHERSRSNSIWQETEAGLTGRIYLEARQATLLLSLEDSGVSLQSAFQQRLIEGIAVSRGGGVCALQASPQIQLRPDGRLEGVGFWACPESGLIEIDVQVFSPLSANHVHFIRLESESHLSEQVLSRGRTTARFGDERHAAPARWTGFLGLGFEHILAGPDHVAFVIGLILLVTRWRRLALVTLGFTLGHSLTLALAVIGWVSPPGAAIESLIGFSILFIAAEAALAKRTEFAIAGWSGGTALAALAALSALSGGLLAWPVWISLIVLTLAYFQWLASGGNAQTAAPVLSGGFGLVHGVGFAGILLEIDMSREALITSLLAFNIGVELGQLTIVAGVLILAAIVRLVAPDRILEYGRAAALAGLAFLGSFWFLGRAFG</sequence>
<organism evidence="2 3">
    <name type="scientific">Hyphobacterium vulgare</name>
    <dbReference type="NCBI Taxonomy" id="1736751"/>
    <lineage>
        <taxon>Bacteria</taxon>
        <taxon>Pseudomonadati</taxon>
        <taxon>Pseudomonadota</taxon>
        <taxon>Alphaproteobacteria</taxon>
        <taxon>Maricaulales</taxon>
        <taxon>Maricaulaceae</taxon>
        <taxon>Hyphobacterium</taxon>
    </lineage>
</organism>
<feature type="transmembrane region" description="Helical" evidence="1">
    <location>
        <begin position="372"/>
        <end position="390"/>
    </location>
</feature>
<feature type="transmembrane region" description="Helical" evidence="1">
    <location>
        <begin position="196"/>
        <end position="219"/>
    </location>
</feature>
<feature type="transmembrane region" description="Helical" evidence="1">
    <location>
        <begin position="305"/>
        <end position="325"/>
    </location>
</feature>
<reference evidence="3" key="1">
    <citation type="journal article" date="2019" name="Int. J. Syst. Evol. Microbiol.">
        <title>The Global Catalogue of Microorganisms (GCM) 10K type strain sequencing project: providing services to taxonomists for standard genome sequencing and annotation.</title>
        <authorList>
            <consortium name="The Broad Institute Genomics Platform"/>
            <consortium name="The Broad Institute Genome Sequencing Center for Infectious Disease"/>
            <person name="Wu L."/>
            <person name="Ma J."/>
        </authorList>
    </citation>
    <scope>NUCLEOTIDE SEQUENCE [LARGE SCALE GENOMIC DNA]</scope>
    <source>
        <strain evidence="3">KCTC 52487</strain>
    </source>
</reference>
<proteinExistence type="predicted"/>
<evidence type="ECO:0000313" key="3">
    <source>
        <dbReference type="Proteomes" id="UP001595379"/>
    </source>
</evidence>
<keyword evidence="3" id="KW-1185">Reference proteome</keyword>
<feature type="transmembrane region" description="Helical" evidence="1">
    <location>
        <begin position="251"/>
        <end position="270"/>
    </location>
</feature>